<dbReference type="HOGENOM" id="CLU_2336305_0_0_1"/>
<feature type="compositionally biased region" description="Basic residues" evidence="1">
    <location>
        <begin position="67"/>
        <end position="82"/>
    </location>
</feature>
<evidence type="ECO:0000256" key="1">
    <source>
        <dbReference type="SAM" id="MobiDB-lite"/>
    </source>
</evidence>
<keyword evidence="3" id="KW-1185">Reference proteome</keyword>
<feature type="compositionally biased region" description="Polar residues" evidence="1">
    <location>
        <begin position="49"/>
        <end position="65"/>
    </location>
</feature>
<dbReference type="Proteomes" id="UP000015104">
    <property type="component" value="Unassembled WGS sequence"/>
</dbReference>
<reference evidence="3" key="1">
    <citation type="submission" date="2011-08" db="EMBL/GenBank/DDBJ databases">
        <authorList>
            <person name="Rombauts S."/>
        </authorList>
    </citation>
    <scope>NUCLEOTIDE SEQUENCE</scope>
    <source>
        <strain evidence="3">London</strain>
    </source>
</reference>
<protein>
    <submittedName>
        <fullName evidence="2">Uncharacterized protein</fullName>
    </submittedName>
</protein>
<dbReference type="AlphaFoldDB" id="T1L5I9"/>
<feature type="region of interest" description="Disordered" evidence="1">
    <location>
        <begin position="1"/>
        <end position="98"/>
    </location>
</feature>
<proteinExistence type="predicted"/>
<evidence type="ECO:0000313" key="2">
    <source>
        <dbReference type="EnsemblMetazoa" id="tetur483g00020.1"/>
    </source>
</evidence>
<organism evidence="2 3">
    <name type="scientific">Tetranychus urticae</name>
    <name type="common">Two-spotted spider mite</name>
    <dbReference type="NCBI Taxonomy" id="32264"/>
    <lineage>
        <taxon>Eukaryota</taxon>
        <taxon>Metazoa</taxon>
        <taxon>Ecdysozoa</taxon>
        <taxon>Arthropoda</taxon>
        <taxon>Chelicerata</taxon>
        <taxon>Arachnida</taxon>
        <taxon>Acari</taxon>
        <taxon>Acariformes</taxon>
        <taxon>Trombidiformes</taxon>
        <taxon>Prostigmata</taxon>
        <taxon>Eleutherengona</taxon>
        <taxon>Raphignathae</taxon>
        <taxon>Tetranychoidea</taxon>
        <taxon>Tetranychidae</taxon>
        <taxon>Tetranychus</taxon>
    </lineage>
</organism>
<dbReference type="EMBL" id="CAEY01001302">
    <property type="status" value="NOT_ANNOTATED_CDS"/>
    <property type="molecule type" value="Genomic_DNA"/>
</dbReference>
<feature type="compositionally biased region" description="Basic and acidic residues" evidence="1">
    <location>
        <begin position="87"/>
        <end position="98"/>
    </location>
</feature>
<accession>T1L5I9</accession>
<name>T1L5I9_TETUR</name>
<sequence>MSSARVYHGDSSEDNFESFCILPPPPPVTPSEMGSVSIDHYDLGPRRPSSLNGIPKNSDSCHNQVHQQHHSKQKHQSQHRFFTRQAPRLDRKPSIIGN</sequence>
<reference evidence="2" key="2">
    <citation type="submission" date="2015-06" db="UniProtKB">
        <authorList>
            <consortium name="EnsemblMetazoa"/>
        </authorList>
    </citation>
    <scope>IDENTIFICATION</scope>
</reference>
<evidence type="ECO:0000313" key="3">
    <source>
        <dbReference type="Proteomes" id="UP000015104"/>
    </source>
</evidence>
<dbReference type="EnsemblMetazoa" id="tetur483g00020.1">
    <property type="protein sequence ID" value="tetur483g00020.1"/>
    <property type="gene ID" value="tetur483g00020"/>
</dbReference>